<evidence type="ECO:0000313" key="7">
    <source>
        <dbReference type="EMBL" id="RLV55586.1"/>
    </source>
</evidence>
<name>A0A3L8PJL4_9ACTN</name>
<reference evidence="7 8" key="1">
    <citation type="submission" date="2018-10" db="EMBL/GenBank/DDBJ databases">
        <title>Aeromicrobium sp. 9W16Y-2 whole genome shotgun sequence.</title>
        <authorList>
            <person name="Li F."/>
        </authorList>
    </citation>
    <scope>NUCLEOTIDE SEQUENCE [LARGE SCALE GENOMIC DNA]</scope>
    <source>
        <strain evidence="7 8">9W16Y-2</strain>
    </source>
</reference>
<keyword evidence="8" id="KW-1185">Reference proteome</keyword>
<evidence type="ECO:0000313" key="8">
    <source>
        <dbReference type="Proteomes" id="UP000282515"/>
    </source>
</evidence>
<dbReference type="CDD" id="cd06462">
    <property type="entry name" value="Peptidase_S24_S26"/>
    <property type="match status" value="1"/>
</dbReference>
<dbReference type="PANTHER" id="PTHR10806:SF6">
    <property type="entry name" value="SIGNAL PEPTIDASE COMPLEX CATALYTIC SUBUNIT SEC11"/>
    <property type="match status" value="1"/>
</dbReference>
<evidence type="ECO:0000256" key="5">
    <source>
        <dbReference type="NCBIfam" id="TIGR02228"/>
    </source>
</evidence>
<protein>
    <recommendedName>
        <fullName evidence="5">Signal peptidase I</fullName>
        <ecNumber evidence="5">3.4.21.89</ecNumber>
    </recommendedName>
</protein>
<feature type="transmembrane region" description="Helical" evidence="6">
    <location>
        <begin position="172"/>
        <end position="193"/>
    </location>
</feature>
<dbReference type="OrthoDB" id="3748327at2"/>
<dbReference type="AlphaFoldDB" id="A0A3L8PJL4"/>
<dbReference type="PANTHER" id="PTHR10806">
    <property type="entry name" value="SIGNAL PEPTIDASE COMPLEX CATALYTIC SUBUNIT SEC11"/>
    <property type="match status" value="1"/>
</dbReference>
<evidence type="ECO:0000256" key="3">
    <source>
        <dbReference type="ARBA" id="ARBA00022989"/>
    </source>
</evidence>
<accession>A0A3L8PJL4</accession>
<proteinExistence type="predicted"/>
<comment type="caution">
    <text evidence="7">The sequence shown here is derived from an EMBL/GenBank/DDBJ whole genome shotgun (WGS) entry which is preliminary data.</text>
</comment>
<evidence type="ECO:0000256" key="1">
    <source>
        <dbReference type="ARBA" id="ARBA00004370"/>
    </source>
</evidence>
<feature type="transmembrane region" description="Helical" evidence="6">
    <location>
        <begin position="135"/>
        <end position="152"/>
    </location>
</feature>
<dbReference type="GO" id="GO:0009003">
    <property type="term" value="F:signal peptidase activity"/>
    <property type="evidence" value="ECO:0007669"/>
    <property type="project" value="UniProtKB-EC"/>
</dbReference>
<dbReference type="EC" id="3.4.21.89" evidence="5"/>
<comment type="subcellular location">
    <subcellularLocation>
        <location evidence="1">Membrane</location>
    </subcellularLocation>
</comment>
<dbReference type="NCBIfam" id="TIGR02228">
    <property type="entry name" value="sigpep_I_arch"/>
    <property type="match status" value="1"/>
</dbReference>
<keyword evidence="2 6" id="KW-0812">Transmembrane</keyword>
<dbReference type="GO" id="GO:0004252">
    <property type="term" value="F:serine-type endopeptidase activity"/>
    <property type="evidence" value="ECO:0007669"/>
    <property type="project" value="UniProtKB-UniRule"/>
</dbReference>
<keyword evidence="7" id="KW-0378">Hydrolase</keyword>
<dbReference type="Proteomes" id="UP000282515">
    <property type="component" value="Unassembled WGS sequence"/>
</dbReference>
<feature type="transmembrane region" description="Helical" evidence="6">
    <location>
        <begin position="7"/>
        <end position="28"/>
    </location>
</feature>
<dbReference type="GO" id="GO:0006465">
    <property type="term" value="P:signal peptide processing"/>
    <property type="evidence" value="ECO:0007669"/>
    <property type="project" value="UniProtKB-UniRule"/>
</dbReference>
<dbReference type="GO" id="GO:0016020">
    <property type="term" value="C:membrane"/>
    <property type="evidence" value="ECO:0007669"/>
    <property type="project" value="UniProtKB-SubCell"/>
</dbReference>
<dbReference type="InterPro" id="IPR036286">
    <property type="entry name" value="LexA/Signal_pep-like_sf"/>
</dbReference>
<dbReference type="EMBL" id="RDBF01000007">
    <property type="protein sequence ID" value="RLV55586.1"/>
    <property type="molecule type" value="Genomic_DNA"/>
</dbReference>
<dbReference type="RefSeq" id="WP_121794588.1">
    <property type="nucleotide sequence ID" value="NZ_RDBF01000007.1"/>
</dbReference>
<keyword evidence="3 6" id="KW-1133">Transmembrane helix</keyword>
<dbReference type="InterPro" id="IPR001733">
    <property type="entry name" value="Peptidase_S26B"/>
</dbReference>
<organism evidence="7 8">
    <name type="scientific">Aeromicrobium phragmitis</name>
    <dbReference type="NCBI Taxonomy" id="2478914"/>
    <lineage>
        <taxon>Bacteria</taxon>
        <taxon>Bacillati</taxon>
        <taxon>Actinomycetota</taxon>
        <taxon>Actinomycetes</taxon>
        <taxon>Propionibacteriales</taxon>
        <taxon>Nocardioidaceae</taxon>
        <taxon>Aeromicrobium</taxon>
    </lineage>
</organism>
<evidence type="ECO:0000256" key="2">
    <source>
        <dbReference type="ARBA" id="ARBA00022692"/>
    </source>
</evidence>
<keyword evidence="4 6" id="KW-0472">Membrane</keyword>
<evidence type="ECO:0000256" key="6">
    <source>
        <dbReference type="SAM" id="Phobius"/>
    </source>
</evidence>
<sequence>MSRLRVVVLNAGALLGVLCVLVAAALWVTGSRPLVVQSDSMAPEIHAGDLLLARSIPAADLEVGDVVSVVDGSGVRVTHRIIEVSESGAERIVRLRGDANAVADPDAYTLSRAERVTWVLPGVGSAAAFVDSTPGRVTAIGIVAGCWLAVVLPRRRAPLHARPRRRRGIAPVLVGAALLLPAVLPGARAWAIFDDTATVATAPLAAHRVVAQGQPQCRNEGGLFGVGEYVRLTWPHVDVRYEYRWEARHTATGEVVRSGVVQPAGGRPGELELRSSVLDLGLGATTYDVVVHARLRAAPSWEAAGTTTQVRTSAVLLGLGVRCA</sequence>
<evidence type="ECO:0000256" key="4">
    <source>
        <dbReference type="ARBA" id="ARBA00023136"/>
    </source>
</evidence>
<dbReference type="SUPFAM" id="SSF51306">
    <property type="entry name" value="LexA/Signal peptidase"/>
    <property type="match status" value="1"/>
</dbReference>
<gene>
    <name evidence="7" type="ORF">D9V41_10910</name>
</gene>